<keyword evidence="2 5" id="KW-0812">Transmembrane</keyword>
<sequence length="461" mass="46750">MSGARPAGRRAALLALALLTVEFLAGMQRYLSQTVLPLVASDLDGAHLYGPLDAAAQAPLFLMLPAGAWLLSRVPVRTLMLAFTLVTVLGSATCALAPSMPVFIAGTAVRALAAGALATISLGAISRGLPARHRQLVLAGMSGVWLLSSTLGPVYAATTASLLGWRWAMVAYLPLLVLARWAVARQFPPEAEQEPTGQTVPWRWAVVLAAGAAVLALPAGGASLVAVAAGAGAMLWATARLLPPGTLRARGGRRAVLTALGVTAAAYFGATMVLSVVAYDGLGLGTASFAVVIAAPGVAWALTGLWTGAHPALEDHPFARRSRRAGGLLAAGVLVLLATTTLAPAPPCAFAGLLLGATLAGLGMGALYPDLLGRCLTQPDPDDGITADRMAGAAVLVESVGMAVATTAGYAFLGTGFGLGAGVADRAPWLYLALTVVVALMLHRLRAAARPDPAHTPAVTS</sequence>
<feature type="transmembrane region" description="Helical" evidence="5">
    <location>
        <begin position="49"/>
        <end position="71"/>
    </location>
</feature>
<dbReference type="SUPFAM" id="SSF103473">
    <property type="entry name" value="MFS general substrate transporter"/>
    <property type="match status" value="1"/>
</dbReference>
<evidence type="ECO:0000313" key="7">
    <source>
        <dbReference type="EMBL" id="ANS79689.1"/>
    </source>
</evidence>
<dbReference type="Gene3D" id="1.20.1250.20">
    <property type="entry name" value="MFS general substrate transporter like domains"/>
    <property type="match status" value="1"/>
</dbReference>
<evidence type="ECO:0000256" key="3">
    <source>
        <dbReference type="ARBA" id="ARBA00022989"/>
    </source>
</evidence>
<comment type="subcellular location">
    <subcellularLocation>
        <location evidence="1">Cell membrane</location>
        <topology evidence="1">Multi-pass membrane protein</topology>
    </subcellularLocation>
</comment>
<dbReference type="PANTHER" id="PTHR23501:SF154">
    <property type="entry name" value="MULTIDRUG-EFFLUX TRANSPORTER RV1634-RELATED"/>
    <property type="match status" value="1"/>
</dbReference>
<evidence type="ECO:0000256" key="4">
    <source>
        <dbReference type="ARBA" id="ARBA00023136"/>
    </source>
</evidence>
<dbReference type="OrthoDB" id="9778875at2"/>
<dbReference type="InterPro" id="IPR011701">
    <property type="entry name" value="MFS"/>
</dbReference>
<keyword evidence="8" id="KW-1185">Reference proteome</keyword>
<dbReference type="GO" id="GO:0022857">
    <property type="term" value="F:transmembrane transporter activity"/>
    <property type="evidence" value="ECO:0007669"/>
    <property type="project" value="InterPro"/>
</dbReference>
<name>A0A1B1NE21_9MICO</name>
<dbReference type="GO" id="GO:0005886">
    <property type="term" value="C:plasma membrane"/>
    <property type="evidence" value="ECO:0007669"/>
    <property type="project" value="UniProtKB-SubCell"/>
</dbReference>
<feature type="transmembrane region" description="Helical" evidence="5">
    <location>
        <begin position="202"/>
        <end position="219"/>
    </location>
</feature>
<reference evidence="7 8" key="1">
    <citation type="submission" date="2016-03" db="EMBL/GenBank/DDBJ databases">
        <title>Shallow-sea hydrothermal system.</title>
        <authorList>
            <person name="Tang K."/>
        </authorList>
    </citation>
    <scope>NUCLEOTIDE SEQUENCE [LARGE SCALE GENOMIC DNA]</scope>
    <source>
        <strain evidence="7 8">JLT9</strain>
    </source>
</reference>
<feature type="transmembrane region" description="Helical" evidence="5">
    <location>
        <begin position="255"/>
        <end position="277"/>
    </location>
</feature>
<feature type="transmembrane region" description="Helical" evidence="5">
    <location>
        <begin position="78"/>
        <end position="98"/>
    </location>
</feature>
<dbReference type="KEGG" id="serj:SGUI_2293"/>
<accession>A0A1B1NE21</accession>
<gene>
    <name evidence="7" type="ORF">SGUI_2293</name>
</gene>
<dbReference type="Pfam" id="PF07690">
    <property type="entry name" value="MFS_1"/>
    <property type="match status" value="1"/>
</dbReference>
<feature type="transmembrane region" description="Helical" evidence="5">
    <location>
        <begin position="104"/>
        <end position="124"/>
    </location>
</feature>
<feature type="transmembrane region" description="Helical" evidence="5">
    <location>
        <begin position="136"/>
        <end position="157"/>
    </location>
</feature>
<feature type="transmembrane region" description="Helical" evidence="5">
    <location>
        <begin position="163"/>
        <end position="182"/>
    </location>
</feature>
<dbReference type="RefSeq" id="WP_066640373.1">
    <property type="nucleotide sequence ID" value="NZ_CP014989.1"/>
</dbReference>
<feature type="transmembrane region" description="Helical" evidence="5">
    <location>
        <begin position="289"/>
        <end position="313"/>
    </location>
</feature>
<feature type="transmembrane region" description="Helical" evidence="5">
    <location>
        <begin position="325"/>
        <end position="343"/>
    </location>
</feature>
<feature type="transmembrane region" description="Helical" evidence="5">
    <location>
        <begin position="428"/>
        <end position="445"/>
    </location>
</feature>
<protein>
    <submittedName>
        <fullName evidence="7">MFS transporter</fullName>
    </submittedName>
</protein>
<keyword evidence="3 5" id="KW-1133">Transmembrane helix</keyword>
<feature type="transmembrane region" description="Helical" evidence="5">
    <location>
        <begin position="349"/>
        <end position="369"/>
    </location>
</feature>
<evidence type="ECO:0000256" key="1">
    <source>
        <dbReference type="ARBA" id="ARBA00004651"/>
    </source>
</evidence>
<dbReference type="STRING" id="1758689.SGUI_2293"/>
<dbReference type="EMBL" id="CP014989">
    <property type="protein sequence ID" value="ANS79689.1"/>
    <property type="molecule type" value="Genomic_DNA"/>
</dbReference>
<dbReference type="PANTHER" id="PTHR23501">
    <property type="entry name" value="MAJOR FACILITATOR SUPERFAMILY"/>
    <property type="match status" value="1"/>
</dbReference>
<dbReference type="InterPro" id="IPR020846">
    <property type="entry name" value="MFS_dom"/>
</dbReference>
<keyword evidence="4 5" id="KW-0472">Membrane</keyword>
<evidence type="ECO:0000256" key="2">
    <source>
        <dbReference type="ARBA" id="ARBA00022692"/>
    </source>
</evidence>
<feature type="transmembrane region" description="Helical" evidence="5">
    <location>
        <begin position="390"/>
        <end position="413"/>
    </location>
</feature>
<proteinExistence type="predicted"/>
<evidence type="ECO:0000259" key="6">
    <source>
        <dbReference type="PROSITE" id="PS50850"/>
    </source>
</evidence>
<feature type="domain" description="Major facilitator superfamily (MFS) profile" evidence="6">
    <location>
        <begin position="14"/>
        <end position="450"/>
    </location>
</feature>
<dbReference type="Proteomes" id="UP000092482">
    <property type="component" value="Chromosome"/>
</dbReference>
<evidence type="ECO:0000256" key="5">
    <source>
        <dbReference type="SAM" id="Phobius"/>
    </source>
</evidence>
<evidence type="ECO:0000313" key="8">
    <source>
        <dbReference type="Proteomes" id="UP000092482"/>
    </source>
</evidence>
<organism evidence="7 8">
    <name type="scientific">Serinicoccus hydrothermalis</name>
    <dbReference type="NCBI Taxonomy" id="1758689"/>
    <lineage>
        <taxon>Bacteria</taxon>
        <taxon>Bacillati</taxon>
        <taxon>Actinomycetota</taxon>
        <taxon>Actinomycetes</taxon>
        <taxon>Micrococcales</taxon>
        <taxon>Ornithinimicrobiaceae</taxon>
        <taxon>Serinicoccus</taxon>
    </lineage>
</organism>
<dbReference type="PROSITE" id="PS50850">
    <property type="entry name" value="MFS"/>
    <property type="match status" value="1"/>
</dbReference>
<dbReference type="AlphaFoldDB" id="A0A1B1NE21"/>
<dbReference type="InterPro" id="IPR036259">
    <property type="entry name" value="MFS_trans_sf"/>
</dbReference>